<dbReference type="AlphaFoldDB" id="A0A7N0TCY9"/>
<dbReference type="InterPro" id="IPR003121">
    <property type="entry name" value="SWIB_MDM2_domain"/>
</dbReference>
<dbReference type="Gene3D" id="1.10.245.10">
    <property type="entry name" value="SWIB/MDM2 domain"/>
    <property type="match status" value="1"/>
</dbReference>
<dbReference type="Gramene" id="Kaladp0033s0115.1.v1.1">
    <property type="protein sequence ID" value="Kaladp0033s0115.1.v1.1"/>
    <property type="gene ID" value="Kaladp0033s0115.v1.1"/>
</dbReference>
<evidence type="ECO:0000313" key="2">
    <source>
        <dbReference type="EnsemblPlants" id="Kaladp0033s0115.1.v1.1"/>
    </source>
</evidence>
<protein>
    <recommendedName>
        <fullName evidence="1">DM2 domain-containing protein</fullName>
    </recommendedName>
</protein>
<keyword evidence="3" id="KW-1185">Reference proteome</keyword>
<sequence length="108" mass="12071">MSWRGCRTMLAAANRSSASVLKPPKVSSLARPLKVTPALSEFVGAPEVSRGHTMKKIWEYIKLHNLQNPTNRRQIICDAKLKTIFSGKDTVGMLEIGKLINPHFIKDE</sequence>
<dbReference type="Pfam" id="PF02201">
    <property type="entry name" value="SWIB"/>
    <property type="match status" value="1"/>
</dbReference>
<feature type="domain" description="DM2" evidence="1">
    <location>
        <begin position="28"/>
        <end position="106"/>
    </location>
</feature>
<dbReference type="PANTHER" id="PTHR13844">
    <property type="entry name" value="SWI/SNF-RELATED MATRIX-ASSOCIATED ACTIN-DEPENDENT REGULATOR OF CHROMATIN SUBFAMILY D"/>
    <property type="match status" value="1"/>
</dbReference>
<dbReference type="SUPFAM" id="SSF47592">
    <property type="entry name" value="SWIB/MDM2 domain"/>
    <property type="match status" value="1"/>
</dbReference>
<dbReference type="PROSITE" id="PS51925">
    <property type="entry name" value="SWIB_MDM2"/>
    <property type="match status" value="1"/>
</dbReference>
<dbReference type="Proteomes" id="UP000594263">
    <property type="component" value="Unplaced"/>
</dbReference>
<accession>A0A7N0TCY9</accession>
<dbReference type="InterPro" id="IPR019835">
    <property type="entry name" value="SWIB_domain"/>
</dbReference>
<proteinExistence type="predicted"/>
<evidence type="ECO:0000259" key="1">
    <source>
        <dbReference type="PROSITE" id="PS51925"/>
    </source>
</evidence>
<name>A0A7N0TCY9_KALFE</name>
<evidence type="ECO:0000313" key="3">
    <source>
        <dbReference type="Proteomes" id="UP000594263"/>
    </source>
</evidence>
<reference evidence="2" key="1">
    <citation type="submission" date="2021-01" db="UniProtKB">
        <authorList>
            <consortium name="EnsemblPlants"/>
        </authorList>
    </citation>
    <scope>IDENTIFICATION</scope>
</reference>
<organism evidence="2 3">
    <name type="scientific">Kalanchoe fedtschenkoi</name>
    <name type="common">Lavender scallops</name>
    <name type="synonym">South American air plant</name>
    <dbReference type="NCBI Taxonomy" id="63787"/>
    <lineage>
        <taxon>Eukaryota</taxon>
        <taxon>Viridiplantae</taxon>
        <taxon>Streptophyta</taxon>
        <taxon>Embryophyta</taxon>
        <taxon>Tracheophyta</taxon>
        <taxon>Spermatophyta</taxon>
        <taxon>Magnoliopsida</taxon>
        <taxon>eudicotyledons</taxon>
        <taxon>Gunneridae</taxon>
        <taxon>Pentapetalae</taxon>
        <taxon>Saxifragales</taxon>
        <taxon>Crassulaceae</taxon>
        <taxon>Kalanchoe</taxon>
    </lineage>
</organism>
<dbReference type="OMA" id="HSNHEIM"/>
<dbReference type="InterPro" id="IPR036885">
    <property type="entry name" value="SWIB_MDM2_dom_sf"/>
</dbReference>
<dbReference type="EnsemblPlants" id="Kaladp0033s0115.1.v1.1">
    <property type="protein sequence ID" value="Kaladp0033s0115.1.v1.1"/>
    <property type="gene ID" value="Kaladp0033s0115.v1.1"/>
</dbReference>
<dbReference type="CDD" id="cd10567">
    <property type="entry name" value="SWIB-MDM2_like"/>
    <property type="match status" value="1"/>
</dbReference>
<dbReference type="SMART" id="SM00151">
    <property type="entry name" value="SWIB"/>
    <property type="match status" value="1"/>
</dbReference>